<dbReference type="SUPFAM" id="SSF53448">
    <property type="entry name" value="Nucleotide-diphospho-sugar transferases"/>
    <property type="match status" value="1"/>
</dbReference>
<dbReference type="CDD" id="cd00761">
    <property type="entry name" value="Glyco_tranf_GTA_type"/>
    <property type="match status" value="1"/>
</dbReference>
<comment type="subcellular location">
    <subcellularLocation>
        <location evidence="1">Cell membrane</location>
    </subcellularLocation>
</comment>
<dbReference type="EMBL" id="CAFBNE010000121">
    <property type="protein sequence ID" value="CAB4966248.1"/>
    <property type="molecule type" value="Genomic_DNA"/>
</dbReference>
<proteinExistence type="predicted"/>
<organism evidence="7">
    <name type="scientific">freshwater metagenome</name>
    <dbReference type="NCBI Taxonomy" id="449393"/>
    <lineage>
        <taxon>unclassified sequences</taxon>
        <taxon>metagenomes</taxon>
        <taxon>ecological metagenomes</taxon>
    </lineage>
</organism>
<feature type="domain" description="Glycosyltransferase 2-like" evidence="6">
    <location>
        <begin position="5"/>
        <end position="123"/>
    </location>
</feature>
<keyword evidence="2" id="KW-1003">Cell membrane</keyword>
<reference evidence="7" key="1">
    <citation type="submission" date="2020-05" db="EMBL/GenBank/DDBJ databases">
        <authorList>
            <person name="Chiriac C."/>
            <person name="Salcher M."/>
            <person name="Ghai R."/>
            <person name="Kavagutti S V."/>
        </authorList>
    </citation>
    <scope>NUCLEOTIDE SEQUENCE</scope>
</reference>
<dbReference type="InterPro" id="IPR029044">
    <property type="entry name" value="Nucleotide-diphossugar_trans"/>
</dbReference>
<keyword evidence="5" id="KW-0472">Membrane</keyword>
<dbReference type="GO" id="GO:0016757">
    <property type="term" value="F:glycosyltransferase activity"/>
    <property type="evidence" value="ECO:0007669"/>
    <property type="project" value="UniProtKB-KW"/>
</dbReference>
<sequence length="276" mass="30277">MTTVSFIVPTFNSARTVTACVRSLRSQTHPDIEIVVVDNSSKDDTAARARAAGADLVIIAGPERCAQRNQGAARSRGQIVVFIDSDMVMEPALASQIASTLDSRPELGALIIPERSFGDGFWTKCRALEKSLYIGNESVEAARAFRREAFESIGGWNVNLTAAEDWDLDDRIRAIGVKVGRVGAHIWHDEGRLRLRGTFGKKRYYGQWIAAYLDAHDNGARRIRRSGLLDRKSELLRHPILTTGMVTLKSFEAAGIYAGMRDARSGRLAVLPGAHA</sequence>
<dbReference type="Pfam" id="PF00535">
    <property type="entry name" value="Glycos_transf_2"/>
    <property type="match status" value="1"/>
</dbReference>
<dbReference type="PANTHER" id="PTHR43646:SF2">
    <property type="entry name" value="GLYCOSYLTRANSFERASE 2-LIKE DOMAIN-CONTAINING PROTEIN"/>
    <property type="match status" value="1"/>
</dbReference>
<evidence type="ECO:0000256" key="5">
    <source>
        <dbReference type="ARBA" id="ARBA00023136"/>
    </source>
</evidence>
<keyword evidence="4" id="KW-0808">Transferase</keyword>
<dbReference type="AlphaFoldDB" id="A0A6J7LCY4"/>
<evidence type="ECO:0000256" key="2">
    <source>
        <dbReference type="ARBA" id="ARBA00022475"/>
    </source>
</evidence>
<dbReference type="PANTHER" id="PTHR43646">
    <property type="entry name" value="GLYCOSYLTRANSFERASE"/>
    <property type="match status" value="1"/>
</dbReference>
<evidence type="ECO:0000256" key="3">
    <source>
        <dbReference type="ARBA" id="ARBA00022676"/>
    </source>
</evidence>
<evidence type="ECO:0000313" key="7">
    <source>
        <dbReference type="EMBL" id="CAB4966248.1"/>
    </source>
</evidence>
<protein>
    <submittedName>
        <fullName evidence="7">Unannotated protein</fullName>
    </submittedName>
</protein>
<evidence type="ECO:0000259" key="6">
    <source>
        <dbReference type="Pfam" id="PF00535"/>
    </source>
</evidence>
<evidence type="ECO:0000256" key="4">
    <source>
        <dbReference type="ARBA" id="ARBA00022679"/>
    </source>
</evidence>
<dbReference type="GO" id="GO:0005886">
    <property type="term" value="C:plasma membrane"/>
    <property type="evidence" value="ECO:0007669"/>
    <property type="project" value="UniProtKB-SubCell"/>
</dbReference>
<keyword evidence="3" id="KW-0328">Glycosyltransferase</keyword>
<name>A0A6J7LCY4_9ZZZZ</name>
<dbReference type="Gene3D" id="3.90.550.10">
    <property type="entry name" value="Spore Coat Polysaccharide Biosynthesis Protein SpsA, Chain A"/>
    <property type="match status" value="1"/>
</dbReference>
<gene>
    <name evidence="7" type="ORF">UFOPK3772_02777</name>
</gene>
<accession>A0A6J7LCY4</accession>
<dbReference type="InterPro" id="IPR001173">
    <property type="entry name" value="Glyco_trans_2-like"/>
</dbReference>
<evidence type="ECO:0000256" key="1">
    <source>
        <dbReference type="ARBA" id="ARBA00004236"/>
    </source>
</evidence>